<proteinExistence type="inferred from homology"/>
<dbReference type="GO" id="GO:2000640">
    <property type="term" value="P:positive regulation of SREBP signaling pathway"/>
    <property type="evidence" value="ECO:0007669"/>
    <property type="project" value="TreeGrafter"/>
</dbReference>
<dbReference type="GO" id="GO:0006417">
    <property type="term" value="P:regulation of translation"/>
    <property type="evidence" value="ECO:0007669"/>
    <property type="project" value="UniProtKB-KW"/>
</dbReference>
<keyword evidence="5" id="KW-0810">Translation regulation</keyword>
<evidence type="ECO:0000256" key="6">
    <source>
        <dbReference type="ARBA" id="ARBA00023015"/>
    </source>
</evidence>
<comment type="subcellular location">
    <subcellularLocation>
        <location evidence="2">Nucleus</location>
    </subcellularLocation>
</comment>
<dbReference type="OrthoDB" id="5598057at2759"/>
<comment type="similarity">
    <text evidence="3">Belongs to the ETT1 family.</text>
</comment>
<evidence type="ECO:0000256" key="8">
    <source>
        <dbReference type="ARBA" id="ARBA00023242"/>
    </source>
</evidence>
<evidence type="ECO:0000256" key="1">
    <source>
        <dbReference type="ARBA" id="ARBA00003395"/>
    </source>
</evidence>
<accession>A0A9P8PTR7</accession>
<dbReference type="EMBL" id="JAEUBD010000095">
    <property type="protein sequence ID" value="KAH3677977.1"/>
    <property type="molecule type" value="Genomic_DNA"/>
</dbReference>
<evidence type="ECO:0000256" key="2">
    <source>
        <dbReference type="ARBA" id="ARBA00004123"/>
    </source>
</evidence>
<evidence type="ECO:0000256" key="5">
    <source>
        <dbReference type="ARBA" id="ARBA00022845"/>
    </source>
</evidence>
<organism evidence="10 11">
    <name type="scientific">Ogataea polymorpha</name>
    <dbReference type="NCBI Taxonomy" id="460523"/>
    <lineage>
        <taxon>Eukaryota</taxon>
        <taxon>Fungi</taxon>
        <taxon>Dikarya</taxon>
        <taxon>Ascomycota</taxon>
        <taxon>Saccharomycotina</taxon>
        <taxon>Pichiomycetes</taxon>
        <taxon>Pichiales</taxon>
        <taxon>Pichiaceae</taxon>
        <taxon>Ogataea</taxon>
    </lineage>
</organism>
<reference evidence="10" key="2">
    <citation type="submission" date="2021-01" db="EMBL/GenBank/DDBJ databases">
        <authorList>
            <person name="Schikora-Tamarit M.A."/>
        </authorList>
    </citation>
    <scope>NUCLEOTIDE SEQUENCE</scope>
    <source>
        <strain evidence="10">NCAIM Y.01608</strain>
    </source>
</reference>
<keyword evidence="8" id="KW-0539">Nucleus</keyword>
<dbReference type="InterPro" id="IPR024318">
    <property type="entry name" value="Nro1/ETT1"/>
</dbReference>
<dbReference type="GO" id="GO:0005634">
    <property type="term" value="C:nucleus"/>
    <property type="evidence" value="ECO:0007669"/>
    <property type="project" value="UniProtKB-SubCell"/>
</dbReference>
<comment type="function">
    <text evidence="1">Required for correct translation termination and probably involved in regulation of hypoxic gene expression.</text>
</comment>
<evidence type="ECO:0000256" key="4">
    <source>
        <dbReference type="ARBA" id="ARBA00017359"/>
    </source>
</evidence>
<evidence type="ECO:0000256" key="9">
    <source>
        <dbReference type="SAM" id="MobiDB-lite"/>
    </source>
</evidence>
<keyword evidence="6" id="KW-0805">Transcription regulation</keyword>
<feature type="region of interest" description="Disordered" evidence="9">
    <location>
        <begin position="1"/>
        <end position="32"/>
    </location>
</feature>
<dbReference type="PANTHER" id="PTHR28290:SF1">
    <property type="entry name" value="ENHANCER OF TRANSLATION TERMINATION 1"/>
    <property type="match status" value="1"/>
</dbReference>
<dbReference type="PANTHER" id="PTHR28290">
    <property type="entry name" value="ENHANCER OF TRANSLATION TERMINATION 1"/>
    <property type="match status" value="1"/>
</dbReference>
<dbReference type="Proteomes" id="UP000788993">
    <property type="component" value="Unassembled WGS sequence"/>
</dbReference>
<evidence type="ECO:0000313" key="11">
    <source>
        <dbReference type="Proteomes" id="UP000788993"/>
    </source>
</evidence>
<dbReference type="Pfam" id="PF12753">
    <property type="entry name" value="Nro1"/>
    <property type="match status" value="1"/>
</dbReference>
<keyword evidence="7" id="KW-0804">Transcription</keyword>
<comment type="caution">
    <text evidence="10">The sequence shown here is derived from an EMBL/GenBank/DDBJ whole genome shotgun (WGS) entry which is preliminary data.</text>
</comment>
<name>A0A9P8PTR7_9ASCO</name>
<keyword evidence="11" id="KW-1185">Reference proteome</keyword>
<evidence type="ECO:0000256" key="3">
    <source>
        <dbReference type="ARBA" id="ARBA00007273"/>
    </source>
</evidence>
<evidence type="ECO:0000256" key="7">
    <source>
        <dbReference type="ARBA" id="ARBA00023163"/>
    </source>
</evidence>
<reference evidence="10" key="1">
    <citation type="journal article" date="2021" name="Open Biol.">
        <title>Shared evolutionary footprints suggest mitochondrial oxidative damage underlies multiple complex I losses in fungi.</title>
        <authorList>
            <person name="Schikora-Tamarit M.A."/>
            <person name="Marcet-Houben M."/>
            <person name="Nosek J."/>
            <person name="Gabaldon T."/>
        </authorList>
    </citation>
    <scope>NUCLEOTIDE SEQUENCE</scope>
    <source>
        <strain evidence="10">NCAIM Y.01608</strain>
    </source>
</reference>
<evidence type="ECO:0000313" key="10">
    <source>
        <dbReference type="EMBL" id="KAH3677977.1"/>
    </source>
</evidence>
<dbReference type="AlphaFoldDB" id="A0A9P8PTR7"/>
<protein>
    <recommendedName>
        <fullName evidence="4">Enhancer of translation termination 1</fullName>
    </recommendedName>
</protein>
<gene>
    <name evidence="10" type="ORF">OGATHE_000632</name>
</gene>
<sequence length="416" mass="47139">MAPKRPLGFGKSSKAKKSKNEPEPEEAPVTNELTVELPQEVDADDPLRQLEGLWLTWIRSDKDNELILNGIVHECDRLLRNCKQNGGNEDIELTPLFYAIYGRSLAGLAQFNVEESETSVTEYFENAIERIEDGMDKFPGEEVLLFAKAQIIMDRIPLEYISQMDMESTKTKFPDIVEMLDEATKLLELGTKTAESKQNYSIFNGSTVLDILDSLDDLLDIVDNFGRSYEEGLDSDAEESDEEDILPETQLPSSHPLYEIRNTDKYNNIWREAMQESLSLLDKNEKPDAAIRRKLVKKLGQSYLMEAEEPISIFTTLEYDSDAEEQEINGLSATAAKGVAQKLVRTAIEYLEGAWDEEDPQTWVDLAEAEISMGNLFEVGGSEQEEWYARAENKLVRANNATHGKYEEVLENLRGK</sequence>